<comment type="caution">
    <text evidence="1">The sequence shown here is derived from an EMBL/GenBank/DDBJ whole genome shotgun (WGS) entry which is preliminary data.</text>
</comment>
<protein>
    <recommendedName>
        <fullName evidence="3">DUF4304 domain-containing protein</fullName>
    </recommendedName>
</protein>
<sequence length="244" mass="26882">MDLQALAEWVTAPTMEQRRRLRHFAARRERYGRALVPKPQVYEILTSVVDPVGLGLTAIGPRTWARRRDHEHVSVLWFRSMKGGSVQVAWGTSASYVPVALTPKVRWARTLKQATAVLWTCGREIEPGRDPWPIDGGVHTSNGPVAVADDINAIWAVVRDRVEAFWATTASPEGLLAAAREQADNPYHHGPQPAVTAAFAAGRLGDYEGARVLLTAARLSDDERAVAEALGNDLHNQSWDEIRG</sequence>
<dbReference type="RefSeq" id="WP_344134607.1">
    <property type="nucleotide sequence ID" value="NZ_BAAALT010000141.1"/>
</dbReference>
<gene>
    <name evidence="1" type="ORF">GCM10009682_41070</name>
</gene>
<keyword evidence="2" id="KW-1185">Reference proteome</keyword>
<evidence type="ECO:0000313" key="2">
    <source>
        <dbReference type="Proteomes" id="UP001500218"/>
    </source>
</evidence>
<dbReference type="EMBL" id="BAAALT010000141">
    <property type="protein sequence ID" value="GAA1815973.1"/>
    <property type="molecule type" value="Genomic_DNA"/>
</dbReference>
<evidence type="ECO:0000313" key="1">
    <source>
        <dbReference type="EMBL" id="GAA1815973.1"/>
    </source>
</evidence>
<evidence type="ECO:0008006" key="3">
    <source>
        <dbReference type="Google" id="ProtNLM"/>
    </source>
</evidence>
<accession>A0ABP4YGC9</accession>
<organism evidence="1 2">
    <name type="scientific">Luedemannella flava</name>
    <dbReference type="NCBI Taxonomy" id="349316"/>
    <lineage>
        <taxon>Bacteria</taxon>
        <taxon>Bacillati</taxon>
        <taxon>Actinomycetota</taxon>
        <taxon>Actinomycetes</taxon>
        <taxon>Micromonosporales</taxon>
        <taxon>Micromonosporaceae</taxon>
        <taxon>Luedemannella</taxon>
    </lineage>
</organism>
<name>A0ABP4YGC9_9ACTN</name>
<reference evidence="2" key="1">
    <citation type="journal article" date="2019" name="Int. J. Syst. Evol. Microbiol.">
        <title>The Global Catalogue of Microorganisms (GCM) 10K type strain sequencing project: providing services to taxonomists for standard genome sequencing and annotation.</title>
        <authorList>
            <consortium name="The Broad Institute Genomics Platform"/>
            <consortium name="The Broad Institute Genome Sequencing Center for Infectious Disease"/>
            <person name="Wu L."/>
            <person name="Ma J."/>
        </authorList>
    </citation>
    <scope>NUCLEOTIDE SEQUENCE [LARGE SCALE GENOMIC DNA]</scope>
    <source>
        <strain evidence="2">JCM 13250</strain>
    </source>
</reference>
<proteinExistence type="predicted"/>
<dbReference type="Proteomes" id="UP001500218">
    <property type="component" value="Unassembled WGS sequence"/>
</dbReference>